<organism evidence="1 2">
    <name type="scientific">Mucuna pruriens</name>
    <name type="common">Velvet bean</name>
    <name type="synonym">Dolichos pruriens</name>
    <dbReference type="NCBI Taxonomy" id="157652"/>
    <lineage>
        <taxon>Eukaryota</taxon>
        <taxon>Viridiplantae</taxon>
        <taxon>Streptophyta</taxon>
        <taxon>Embryophyta</taxon>
        <taxon>Tracheophyta</taxon>
        <taxon>Spermatophyta</taxon>
        <taxon>Magnoliopsida</taxon>
        <taxon>eudicotyledons</taxon>
        <taxon>Gunneridae</taxon>
        <taxon>Pentapetalae</taxon>
        <taxon>rosids</taxon>
        <taxon>fabids</taxon>
        <taxon>Fabales</taxon>
        <taxon>Fabaceae</taxon>
        <taxon>Papilionoideae</taxon>
        <taxon>50 kb inversion clade</taxon>
        <taxon>NPAAA clade</taxon>
        <taxon>indigoferoid/millettioid clade</taxon>
        <taxon>Phaseoleae</taxon>
        <taxon>Mucuna</taxon>
    </lineage>
</organism>
<dbReference type="OrthoDB" id="1433117at2759"/>
<keyword evidence="2" id="KW-1185">Reference proteome</keyword>
<dbReference type="Proteomes" id="UP000257109">
    <property type="component" value="Unassembled WGS sequence"/>
</dbReference>
<reference evidence="1" key="1">
    <citation type="submission" date="2018-05" db="EMBL/GenBank/DDBJ databases">
        <title>Draft genome of Mucuna pruriens seed.</title>
        <authorList>
            <person name="Nnadi N.E."/>
            <person name="Vos R."/>
            <person name="Hasami M.H."/>
            <person name="Devisetty U.K."/>
            <person name="Aguiy J.C."/>
        </authorList>
    </citation>
    <scope>NUCLEOTIDE SEQUENCE [LARGE SCALE GENOMIC DNA]</scope>
    <source>
        <strain evidence="1">JCA_2017</strain>
    </source>
</reference>
<gene>
    <name evidence="1" type="ORF">CR513_18615</name>
</gene>
<proteinExistence type="predicted"/>
<feature type="non-terminal residue" evidence="1">
    <location>
        <position position="1"/>
    </location>
</feature>
<dbReference type="EMBL" id="QJKJ01003449">
    <property type="protein sequence ID" value="RDX98463.1"/>
    <property type="molecule type" value="Genomic_DNA"/>
</dbReference>
<comment type="caution">
    <text evidence="1">The sequence shown here is derived from an EMBL/GenBank/DDBJ whole genome shotgun (WGS) entry which is preliminary data.</text>
</comment>
<sequence>MRHQDLLLRKISRTIDSNKLTPNWEGPYRIAEDVGKGAYCLEHLDGKRIPRTWNVASLRFYYS</sequence>
<protein>
    <submittedName>
        <fullName evidence="1">Uncharacterized protein</fullName>
    </submittedName>
</protein>
<name>A0A371H706_MUCPR</name>
<accession>A0A371H706</accession>
<dbReference type="AlphaFoldDB" id="A0A371H706"/>
<evidence type="ECO:0000313" key="2">
    <source>
        <dbReference type="Proteomes" id="UP000257109"/>
    </source>
</evidence>
<evidence type="ECO:0000313" key="1">
    <source>
        <dbReference type="EMBL" id="RDX98463.1"/>
    </source>
</evidence>